<dbReference type="InterPro" id="IPR038648">
    <property type="entry name" value="PHR_sf"/>
</dbReference>
<dbReference type="AlphaFoldDB" id="A0A8J2RSK4"/>
<protein>
    <recommendedName>
        <fullName evidence="1">BACK domain-containing protein</fullName>
    </recommendedName>
</protein>
<comment type="caution">
    <text evidence="2">The sequence shown here is derived from an EMBL/GenBank/DDBJ whole genome shotgun (WGS) entry which is preliminary data.</text>
</comment>
<evidence type="ECO:0000259" key="1">
    <source>
        <dbReference type="SMART" id="SM00875"/>
    </source>
</evidence>
<dbReference type="CDD" id="cd18488">
    <property type="entry name" value="BACK_BTBD3_like"/>
    <property type="match status" value="1"/>
</dbReference>
<keyword evidence="3" id="KW-1185">Reference proteome</keyword>
<accession>A0A8J2RSK4</accession>
<reference evidence="2" key="1">
    <citation type="submission" date="2021-11" db="EMBL/GenBank/DDBJ databases">
        <authorList>
            <person name="Schell T."/>
        </authorList>
    </citation>
    <scope>NUCLEOTIDE SEQUENCE</scope>
    <source>
        <strain evidence="2">M5</strain>
    </source>
</reference>
<dbReference type="Pfam" id="PF07707">
    <property type="entry name" value="BACK"/>
    <property type="match status" value="1"/>
</dbReference>
<dbReference type="PANTHER" id="PTHR45774:SF4">
    <property type="entry name" value="AXUNDEAD, ISOFORM F"/>
    <property type="match status" value="1"/>
</dbReference>
<sequence length="418" mass="46977">MAPEYKNRIVVDYNNLAQSSNSIRSEPEVDCSYENIVAEPSAPDLEIIINPVYATEEFLPRFSIIVEDYANTFHSVEFLDCDQPIVYTLTLTICGSYKLPGSCPEISRNTVQSRLFEEPELMARCWEVIDAQAQLALNSEGFTEIDMDTLKQILQRESLNCKESVIFQAALQWAAAECKRRSLEVDSTNCRTVMGDSLFLIRLPTMALEDFANEAAQSGILTLQETTDVFLYYTARNKPSLLYSCKPRAGLKPQVCHRFQSSAYRSNQWRYRGRCDSIQFCVDKRIFIVGFGLYGSSNGSADYSVRIELKRLGRVLAENHAKFFSDGSSNTFHVHFEQPIQVEPDTFYTASAILDGSELSYFGQEGLSEVNVSNVTFQFQCSSESTNGTGVQGGQIPELIFYGPSPQPQVVENSTKIE</sequence>
<feature type="domain" description="BACK" evidence="1">
    <location>
        <begin position="110"/>
        <end position="216"/>
    </location>
</feature>
<dbReference type="GO" id="GO:0005829">
    <property type="term" value="C:cytosol"/>
    <property type="evidence" value="ECO:0007669"/>
    <property type="project" value="TreeGrafter"/>
</dbReference>
<dbReference type="FunFam" id="2.60.120.820:FF:000001">
    <property type="entry name" value="BTB/POZ domain-containing protein 3"/>
    <property type="match status" value="1"/>
</dbReference>
<dbReference type="InterPro" id="IPR011705">
    <property type="entry name" value="BACK"/>
</dbReference>
<dbReference type="Gene3D" id="1.25.40.420">
    <property type="match status" value="1"/>
</dbReference>
<evidence type="ECO:0000313" key="2">
    <source>
        <dbReference type="EMBL" id="CAH0105448.1"/>
    </source>
</evidence>
<name>A0A8J2RSK4_9CRUS</name>
<dbReference type="Proteomes" id="UP000789390">
    <property type="component" value="Unassembled WGS sequence"/>
</dbReference>
<dbReference type="SMART" id="SM00875">
    <property type="entry name" value="BACK"/>
    <property type="match status" value="1"/>
</dbReference>
<dbReference type="InterPro" id="IPR012983">
    <property type="entry name" value="PHR"/>
</dbReference>
<dbReference type="GO" id="GO:0022008">
    <property type="term" value="P:neurogenesis"/>
    <property type="evidence" value="ECO:0007669"/>
    <property type="project" value="TreeGrafter"/>
</dbReference>
<dbReference type="Gene3D" id="2.60.120.820">
    <property type="entry name" value="PHR domain"/>
    <property type="match status" value="1"/>
</dbReference>
<organism evidence="2 3">
    <name type="scientific">Daphnia galeata</name>
    <dbReference type="NCBI Taxonomy" id="27404"/>
    <lineage>
        <taxon>Eukaryota</taxon>
        <taxon>Metazoa</taxon>
        <taxon>Ecdysozoa</taxon>
        <taxon>Arthropoda</taxon>
        <taxon>Crustacea</taxon>
        <taxon>Branchiopoda</taxon>
        <taxon>Diplostraca</taxon>
        <taxon>Cladocera</taxon>
        <taxon>Anomopoda</taxon>
        <taxon>Daphniidae</taxon>
        <taxon>Daphnia</taxon>
    </lineage>
</organism>
<evidence type="ECO:0000313" key="3">
    <source>
        <dbReference type="Proteomes" id="UP000789390"/>
    </source>
</evidence>
<dbReference type="OrthoDB" id="636773at2759"/>
<dbReference type="PANTHER" id="PTHR45774">
    <property type="entry name" value="BTB/POZ DOMAIN-CONTAINING"/>
    <property type="match status" value="1"/>
</dbReference>
<gene>
    <name evidence="2" type="ORF">DGAL_LOCUS8471</name>
</gene>
<proteinExistence type="predicted"/>
<dbReference type="InterPro" id="IPR049737">
    <property type="entry name" value="Btbd6a-like_BACK"/>
</dbReference>
<dbReference type="EMBL" id="CAKKLH010000188">
    <property type="protein sequence ID" value="CAH0105448.1"/>
    <property type="molecule type" value="Genomic_DNA"/>
</dbReference>
<dbReference type="Pfam" id="PF08005">
    <property type="entry name" value="PHR"/>
    <property type="match status" value="1"/>
</dbReference>